<proteinExistence type="predicted"/>
<accession>B1C3Z1</accession>
<reference evidence="1" key="1">
    <citation type="submission" date="2008-02" db="EMBL/GenBank/DDBJ databases">
        <authorList>
            <person name="Fulton L."/>
            <person name="Clifton S."/>
            <person name="Fulton B."/>
            <person name="Xu J."/>
            <person name="Minx P."/>
            <person name="Pepin K.H."/>
            <person name="Johnson M."/>
            <person name="Thiruvilangam P."/>
            <person name="Bhonagiri V."/>
            <person name="Nash W.E."/>
            <person name="Mardis E.R."/>
            <person name="Wilson R.K."/>
        </authorList>
    </citation>
    <scope>NUCLEOTIDE SEQUENCE [LARGE SCALE GENOMIC DNA]</scope>
    <source>
        <strain evidence="1">DSM 1552</strain>
    </source>
</reference>
<sequence>MTIAKTISLRDRIYIIKIPNREVQEEFMNLTAYYLDVFDTLLADLFYALKITNQNLFTTTYQRIIKSLPSNYDLKDENSYHMMILGMCA</sequence>
<evidence type="ECO:0000313" key="2">
    <source>
        <dbReference type="Proteomes" id="UP000004910"/>
    </source>
</evidence>
<protein>
    <submittedName>
        <fullName evidence="1">Uncharacterized protein</fullName>
    </submittedName>
</protein>
<dbReference type="GeneID" id="94017046"/>
<name>B1C3Z1_9FIRM</name>
<dbReference type="Proteomes" id="UP000004910">
    <property type="component" value="Unassembled WGS sequence"/>
</dbReference>
<reference evidence="1" key="2">
    <citation type="submission" date="2014-06" db="EMBL/GenBank/DDBJ databases">
        <title>Draft genome sequence of Clostridium spiroforme (DSM 1552).</title>
        <authorList>
            <person name="Sudarsanam P."/>
            <person name="Ley R."/>
            <person name="Guruge J."/>
            <person name="Turnbaugh P.J."/>
            <person name="Mahowald M."/>
            <person name="Liep D."/>
            <person name="Gordon J."/>
        </authorList>
    </citation>
    <scope>NUCLEOTIDE SEQUENCE</scope>
    <source>
        <strain evidence="1">DSM 1552</strain>
    </source>
</reference>
<dbReference type="RefSeq" id="WP_004610436.1">
    <property type="nucleotide sequence ID" value="NZ_CP102275.1"/>
</dbReference>
<organism evidence="1 2">
    <name type="scientific">Thomasclavelia spiroformis DSM 1552</name>
    <dbReference type="NCBI Taxonomy" id="428126"/>
    <lineage>
        <taxon>Bacteria</taxon>
        <taxon>Bacillati</taxon>
        <taxon>Bacillota</taxon>
        <taxon>Erysipelotrichia</taxon>
        <taxon>Erysipelotrichales</taxon>
        <taxon>Coprobacillaceae</taxon>
        <taxon>Thomasclavelia</taxon>
    </lineage>
</organism>
<keyword evidence="2" id="KW-1185">Reference proteome</keyword>
<dbReference type="AlphaFoldDB" id="B1C3Z1"/>
<dbReference type="HOGENOM" id="CLU_2449451_0_0_9"/>
<comment type="caution">
    <text evidence="1">The sequence shown here is derived from an EMBL/GenBank/DDBJ whole genome shotgun (WGS) entry which is preliminary data.</text>
</comment>
<evidence type="ECO:0000313" key="1">
    <source>
        <dbReference type="EMBL" id="EDS74375.1"/>
    </source>
</evidence>
<dbReference type="EMBL" id="ABIK02000014">
    <property type="protein sequence ID" value="EDS74375.1"/>
    <property type="molecule type" value="Genomic_DNA"/>
</dbReference>
<dbReference type="STRING" id="428126.CLOSPI_01959"/>
<gene>
    <name evidence="1" type="ORF">CLOSPI_01959</name>
</gene>